<name>A0A813RLY8_9BILA</name>
<gene>
    <name evidence="1" type="ORF">RFH988_LOCUS3171</name>
    <name evidence="2" type="ORF">SEV965_LOCUS31479</name>
</gene>
<dbReference type="EMBL" id="CAJNOU010003645">
    <property type="protein sequence ID" value="CAF1401794.1"/>
    <property type="molecule type" value="Genomic_DNA"/>
</dbReference>
<evidence type="ECO:0000313" key="2">
    <source>
        <dbReference type="EMBL" id="CAF1401794.1"/>
    </source>
</evidence>
<proteinExistence type="predicted"/>
<dbReference type="OrthoDB" id="10031352at2759"/>
<dbReference type="Proteomes" id="UP000663882">
    <property type="component" value="Unassembled WGS sequence"/>
</dbReference>
<sequence length="395" mass="45532">MYRLVIKSIYGLSIAYLREEYEYLQGNSGTPSQFQSTILRPPHADELALVGTIREQNPTISFDNGIQNFGYYRDDNDDNEFIPPASSLLTAPPSSSQHLNWIELRPSTTNGIINTAQLSPADYEVRSYPTDDYLYTHQSQPSHPTIIDFRQYRDEYENDDHFKHHDDDELENFQFHSLHRPELILSHIQRTDTSTESFGGNHLTLVPKSILKSSTSTTPPLDLLSTQYSQAHRSRTPSKFDESPRISVKINTDESIPIDYPTSAIEKPIPNESIISISSNRMRFASVSQLNEVEWEVPREFQTVVYDLTDDRQPFRGALIYSSNENLNNNNNNNNPHYNEKLSNRQRSQSAVVDQRIHISRIFVPWDREKKIVQPLYLSNGIEQGDTTQQKAFEY</sequence>
<protein>
    <submittedName>
        <fullName evidence="1">Uncharacterized protein</fullName>
    </submittedName>
</protein>
<dbReference type="EMBL" id="CAJNOO010000073">
    <property type="protein sequence ID" value="CAF0786154.1"/>
    <property type="molecule type" value="Genomic_DNA"/>
</dbReference>
<evidence type="ECO:0000313" key="3">
    <source>
        <dbReference type="Proteomes" id="UP000663882"/>
    </source>
</evidence>
<evidence type="ECO:0000313" key="1">
    <source>
        <dbReference type="EMBL" id="CAF0786154.1"/>
    </source>
</evidence>
<comment type="caution">
    <text evidence="1">The sequence shown here is derived from an EMBL/GenBank/DDBJ whole genome shotgun (WGS) entry which is preliminary data.</text>
</comment>
<accession>A0A813RLY8</accession>
<organism evidence="1 3">
    <name type="scientific">Rotaria sordida</name>
    <dbReference type="NCBI Taxonomy" id="392033"/>
    <lineage>
        <taxon>Eukaryota</taxon>
        <taxon>Metazoa</taxon>
        <taxon>Spiralia</taxon>
        <taxon>Gnathifera</taxon>
        <taxon>Rotifera</taxon>
        <taxon>Eurotatoria</taxon>
        <taxon>Bdelloidea</taxon>
        <taxon>Philodinida</taxon>
        <taxon>Philodinidae</taxon>
        <taxon>Rotaria</taxon>
    </lineage>
</organism>
<dbReference type="Proteomes" id="UP000663889">
    <property type="component" value="Unassembled WGS sequence"/>
</dbReference>
<reference evidence="1" key="1">
    <citation type="submission" date="2021-02" db="EMBL/GenBank/DDBJ databases">
        <authorList>
            <person name="Nowell W R."/>
        </authorList>
    </citation>
    <scope>NUCLEOTIDE SEQUENCE</scope>
</reference>
<dbReference type="AlphaFoldDB" id="A0A813RLY8"/>